<keyword evidence="5" id="KW-1185">Reference proteome</keyword>
<organism evidence="4 5">
    <name type="scientific">Vescimonas fastidiosa</name>
    <dbReference type="NCBI Taxonomy" id="2714353"/>
    <lineage>
        <taxon>Bacteria</taxon>
        <taxon>Bacillati</taxon>
        <taxon>Bacillota</taxon>
        <taxon>Clostridia</taxon>
        <taxon>Eubacteriales</taxon>
        <taxon>Oscillospiraceae</taxon>
        <taxon>Vescimonas</taxon>
    </lineage>
</organism>
<dbReference type="Proteomes" id="UP000681343">
    <property type="component" value="Plasmid pMM35_01"/>
</dbReference>
<feature type="binding site" evidence="3">
    <location>
        <position position="136"/>
    </location>
    <ligand>
        <name>Fe cation</name>
        <dbReference type="ChEBI" id="CHEBI:24875"/>
    </ligand>
</feature>
<keyword evidence="2 3" id="KW-0408">Iron</keyword>
<dbReference type="PANTHER" id="PTHR10458:SF22">
    <property type="entry name" value="PEPTIDE DEFORMYLASE"/>
    <property type="match status" value="1"/>
</dbReference>
<dbReference type="InterPro" id="IPR023635">
    <property type="entry name" value="Peptide_deformylase"/>
</dbReference>
<sequence length="156" mass="17797">MKRKVLLLGDPALYEVSSAVTREELEELRPDIEDMFECLKDAGFGHGISAPQIGIKKRLICLDLDGVRRVIVNPTLELVGSEMMELMDDCLCFPGLLVKVRRNRRCIVRYRDENWQVQELACEGYLSELIQHEYDHLNGILATMRAVDGKAFVMKA</sequence>
<keyword evidence="3" id="KW-0648">Protein biosynthesis</keyword>
<dbReference type="GO" id="GO:0006412">
    <property type="term" value="P:translation"/>
    <property type="evidence" value="ECO:0007669"/>
    <property type="project" value="UniProtKB-UniRule"/>
</dbReference>
<keyword evidence="4" id="KW-0614">Plasmid</keyword>
<feature type="active site" evidence="3">
    <location>
        <position position="133"/>
    </location>
</feature>
<dbReference type="Gene3D" id="3.90.45.10">
    <property type="entry name" value="Peptide deformylase"/>
    <property type="match status" value="1"/>
</dbReference>
<dbReference type="EMBL" id="AP023416">
    <property type="protein sequence ID" value="BCK79523.1"/>
    <property type="molecule type" value="Genomic_DNA"/>
</dbReference>
<dbReference type="GO" id="GO:0042586">
    <property type="term" value="F:peptide deformylase activity"/>
    <property type="evidence" value="ECO:0007669"/>
    <property type="project" value="UniProtKB-UniRule"/>
</dbReference>
<evidence type="ECO:0000256" key="1">
    <source>
        <dbReference type="ARBA" id="ARBA00010759"/>
    </source>
</evidence>
<comment type="cofactor">
    <cofactor evidence="3">
        <name>Fe(2+)</name>
        <dbReference type="ChEBI" id="CHEBI:29033"/>
    </cofactor>
    <text evidence="3">Binds 1 Fe(2+) ion.</text>
</comment>
<accession>A0A810Q455</accession>
<feature type="binding site" evidence="3">
    <location>
        <position position="90"/>
    </location>
    <ligand>
        <name>Fe cation</name>
        <dbReference type="ChEBI" id="CHEBI:24875"/>
    </ligand>
</feature>
<feature type="binding site" evidence="3">
    <location>
        <position position="132"/>
    </location>
    <ligand>
        <name>Fe cation</name>
        <dbReference type="ChEBI" id="CHEBI:24875"/>
    </ligand>
</feature>
<dbReference type="GO" id="GO:0046872">
    <property type="term" value="F:metal ion binding"/>
    <property type="evidence" value="ECO:0007669"/>
    <property type="project" value="UniProtKB-KW"/>
</dbReference>
<dbReference type="AlphaFoldDB" id="A0A810Q455"/>
<dbReference type="Pfam" id="PF01327">
    <property type="entry name" value="Pep_deformylase"/>
    <property type="match status" value="1"/>
</dbReference>
<keyword evidence="3" id="KW-0479">Metal-binding</keyword>
<dbReference type="InterPro" id="IPR036821">
    <property type="entry name" value="Peptide_deformylase_sf"/>
</dbReference>
<dbReference type="PRINTS" id="PR01576">
    <property type="entry name" value="PDEFORMYLASE"/>
</dbReference>
<dbReference type="EC" id="3.5.1.88" evidence="3"/>
<comment type="catalytic activity">
    <reaction evidence="3">
        <text>N-terminal N-formyl-L-methionyl-[peptide] + H2O = N-terminal L-methionyl-[peptide] + formate</text>
        <dbReference type="Rhea" id="RHEA:24420"/>
        <dbReference type="Rhea" id="RHEA-COMP:10639"/>
        <dbReference type="Rhea" id="RHEA-COMP:10640"/>
        <dbReference type="ChEBI" id="CHEBI:15377"/>
        <dbReference type="ChEBI" id="CHEBI:15740"/>
        <dbReference type="ChEBI" id="CHEBI:49298"/>
        <dbReference type="ChEBI" id="CHEBI:64731"/>
        <dbReference type="EC" id="3.5.1.88"/>
    </reaction>
</comment>
<comment type="function">
    <text evidence="3">Removes the formyl group from the N-terminal Met of newly synthesized proteins. Requires at least a dipeptide for an efficient rate of reaction. N-terminal L-methionine is a prerequisite for activity but the enzyme has broad specificity at other positions.</text>
</comment>
<dbReference type="KEGG" id="vfa:MM35RIKEN_17150"/>
<dbReference type="RefSeq" id="WP_212821165.1">
    <property type="nucleotide sequence ID" value="NZ_AP023416.1"/>
</dbReference>
<evidence type="ECO:0000313" key="5">
    <source>
        <dbReference type="Proteomes" id="UP000681343"/>
    </source>
</evidence>
<evidence type="ECO:0000256" key="2">
    <source>
        <dbReference type="ARBA" id="ARBA00023004"/>
    </source>
</evidence>
<gene>
    <name evidence="4" type="primary">defA</name>
    <name evidence="3" type="synonym">def</name>
    <name evidence="4" type="ORF">MM35RIKEN_17150</name>
</gene>
<reference evidence="4" key="1">
    <citation type="submission" date="2020-09" db="EMBL/GenBank/DDBJ databases">
        <title>New species isolated from human feces.</title>
        <authorList>
            <person name="Kitahara M."/>
            <person name="Shigeno Y."/>
            <person name="Shime M."/>
            <person name="Matsumoto Y."/>
            <person name="Nakamura S."/>
            <person name="Motooka D."/>
            <person name="Fukuoka S."/>
            <person name="Nishikawa H."/>
            <person name="Benno Y."/>
        </authorList>
    </citation>
    <scope>NUCLEOTIDE SEQUENCE</scope>
    <source>
        <strain evidence="4">MM35</strain>
        <plasmid evidence="4">pMM35_01</plasmid>
    </source>
</reference>
<dbReference type="PANTHER" id="PTHR10458">
    <property type="entry name" value="PEPTIDE DEFORMYLASE"/>
    <property type="match status" value="1"/>
</dbReference>
<keyword evidence="3" id="KW-0378">Hydrolase</keyword>
<evidence type="ECO:0000256" key="3">
    <source>
        <dbReference type="HAMAP-Rule" id="MF_00163"/>
    </source>
</evidence>
<name>A0A810Q455_9FIRM</name>
<evidence type="ECO:0000313" key="4">
    <source>
        <dbReference type="EMBL" id="BCK79523.1"/>
    </source>
</evidence>
<dbReference type="PIRSF" id="PIRSF004749">
    <property type="entry name" value="Pep_def"/>
    <property type="match status" value="1"/>
</dbReference>
<geneLocation type="plasmid" evidence="4 5">
    <name>pMM35_01</name>
</geneLocation>
<dbReference type="HAMAP" id="MF_00163">
    <property type="entry name" value="Pep_deformylase"/>
    <property type="match status" value="1"/>
</dbReference>
<proteinExistence type="inferred from homology"/>
<protein>
    <recommendedName>
        <fullName evidence="3">Peptide deformylase</fullName>
        <shortName evidence="3">PDF</shortName>
        <ecNumber evidence="3">3.5.1.88</ecNumber>
    </recommendedName>
    <alternativeName>
        <fullName evidence="3">Polypeptide deformylase</fullName>
    </alternativeName>
</protein>
<dbReference type="CDD" id="cd00487">
    <property type="entry name" value="Pep_deformylase"/>
    <property type="match status" value="1"/>
</dbReference>
<comment type="similarity">
    <text evidence="1 3">Belongs to the polypeptide deformylase family.</text>
</comment>
<dbReference type="SUPFAM" id="SSF56420">
    <property type="entry name" value="Peptide deformylase"/>
    <property type="match status" value="1"/>
</dbReference>